<sequence>MDTTAIRKLVGRHFVVGFDGLEVNDSIREMIQTYYVGSIILFSRNIESPKQVFQLIQELQQLAEEAGYVHPILISVDQENGVIRRLVNGMSLLPGAMSLGSTQNPLYAEESYRASAEELSKLGITWNLAPVADVNNNPDNPVIGVRSFGDNPKIAANFVANAVEGIQREIAATLKHFPGHGDTTVDSHLSLPIIEHDLTHLRQNEFIPFKSGIKVGAASIMLAHVYFPKIEAERLPASLSNKVVNILRKELDYQGVIVTDCLEMNAIAETIGTENAGVKALENGIDIAMISHTFEKQASTIKRAIKKATEDSAFLTILKESDKRVLAFYQKYGRWTNQETFDSDNFLAMVNNHEKLAREIYQKSEMFSQMPSITWKKDESLLVITFENTIFSKVEDPNHLAVPLEKVISEYSDNFRIYTVSNEDTVETTIKKIGDISSSYDHLLMTTYNIRSDKDKQALIYQALHEKISEIALIALRNPYDAKWVSDLFAYITPFEFTEEAVRVAVAGLYKGVESK</sequence>
<reference evidence="5 6" key="1">
    <citation type="submission" date="2014-12" db="EMBL/GenBank/DDBJ databases">
        <title>Draft genome sequences of 29 type strains of Enterococci.</title>
        <authorList>
            <person name="Zhong Z."/>
            <person name="Sun Z."/>
            <person name="Liu W."/>
            <person name="Zhang W."/>
            <person name="Zhang H."/>
        </authorList>
    </citation>
    <scope>NUCLEOTIDE SEQUENCE [LARGE SCALE GENOMIC DNA]</scope>
    <source>
        <strain evidence="5 6">DSM 17029</strain>
    </source>
</reference>
<dbReference type="SUPFAM" id="SSF51445">
    <property type="entry name" value="(Trans)glycosidases"/>
    <property type="match status" value="1"/>
</dbReference>
<evidence type="ECO:0000256" key="2">
    <source>
        <dbReference type="ARBA" id="ARBA00022801"/>
    </source>
</evidence>
<evidence type="ECO:0000256" key="1">
    <source>
        <dbReference type="ARBA" id="ARBA00005336"/>
    </source>
</evidence>
<dbReference type="STRING" id="214095.RU97_GL002603"/>
<dbReference type="GO" id="GO:0004553">
    <property type="term" value="F:hydrolase activity, hydrolyzing O-glycosyl compounds"/>
    <property type="evidence" value="ECO:0007669"/>
    <property type="project" value="InterPro"/>
</dbReference>
<dbReference type="EMBL" id="JXKH01000008">
    <property type="protein sequence ID" value="OJG17595.1"/>
    <property type="molecule type" value="Genomic_DNA"/>
</dbReference>
<comment type="caution">
    <text evidence="5">The sequence shown here is derived from an EMBL/GenBank/DDBJ whole genome shotgun (WGS) entry which is preliminary data.</text>
</comment>
<comment type="similarity">
    <text evidence="1">Belongs to the glycosyl hydrolase 3 family.</text>
</comment>
<dbReference type="Gene3D" id="3.20.20.300">
    <property type="entry name" value="Glycoside hydrolase, family 3, N-terminal domain"/>
    <property type="match status" value="1"/>
</dbReference>
<dbReference type="Pfam" id="PF00933">
    <property type="entry name" value="Glyco_hydro_3"/>
    <property type="match status" value="1"/>
</dbReference>
<evidence type="ECO:0000256" key="3">
    <source>
        <dbReference type="ARBA" id="ARBA00023295"/>
    </source>
</evidence>
<keyword evidence="2" id="KW-0378">Hydrolase</keyword>
<evidence type="ECO:0000313" key="5">
    <source>
        <dbReference type="EMBL" id="OJG17595.1"/>
    </source>
</evidence>
<keyword evidence="6" id="KW-1185">Reference proteome</keyword>
<dbReference type="PANTHER" id="PTHR30480:SF16">
    <property type="entry name" value="GLYCOSIDE HYDROLASE FAMILY 3 DOMAIN PROTEIN"/>
    <property type="match status" value="1"/>
</dbReference>
<proteinExistence type="inferred from homology"/>
<dbReference type="InterPro" id="IPR036962">
    <property type="entry name" value="Glyco_hydro_3_N_sf"/>
</dbReference>
<feature type="domain" description="Glycoside hydrolase family 3 N-terminal" evidence="4">
    <location>
        <begin position="22"/>
        <end position="311"/>
    </location>
</feature>
<dbReference type="InterPro" id="IPR050226">
    <property type="entry name" value="NagZ_Beta-hexosaminidase"/>
</dbReference>
<evidence type="ECO:0000259" key="4">
    <source>
        <dbReference type="Pfam" id="PF00933"/>
    </source>
</evidence>
<dbReference type="GO" id="GO:0009254">
    <property type="term" value="P:peptidoglycan turnover"/>
    <property type="evidence" value="ECO:0007669"/>
    <property type="project" value="TreeGrafter"/>
</dbReference>
<protein>
    <submittedName>
        <fullName evidence="5">Beta-N-acetylhexosaminidase</fullName>
    </submittedName>
</protein>
<keyword evidence="3" id="KW-0326">Glycosidase</keyword>
<name>A0A1L8RCY7_9ENTE</name>
<accession>A0A1L8RCY7</accession>
<dbReference type="GO" id="GO:0005975">
    <property type="term" value="P:carbohydrate metabolic process"/>
    <property type="evidence" value="ECO:0007669"/>
    <property type="project" value="InterPro"/>
</dbReference>
<organism evidence="5 6">
    <name type="scientific">Enterococcus canis</name>
    <dbReference type="NCBI Taxonomy" id="214095"/>
    <lineage>
        <taxon>Bacteria</taxon>
        <taxon>Bacillati</taxon>
        <taxon>Bacillota</taxon>
        <taxon>Bacilli</taxon>
        <taxon>Lactobacillales</taxon>
        <taxon>Enterococcaceae</taxon>
        <taxon>Enterococcus</taxon>
    </lineage>
</organism>
<dbReference type="RefSeq" id="WP_082703227.1">
    <property type="nucleotide sequence ID" value="NZ_JXKH01000008.1"/>
</dbReference>
<dbReference type="InterPro" id="IPR001764">
    <property type="entry name" value="Glyco_hydro_3_N"/>
</dbReference>
<dbReference type="Proteomes" id="UP000181884">
    <property type="component" value="Unassembled WGS sequence"/>
</dbReference>
<dbReference type="AlphaFoldDB" id="A0A1L8RCY7"/>
<dbReference type="InterPro" id="IPR017853">
    <property type="entry name" value="GH"/>
</dbReference>
<dbReference type="PANTHER" id="PTHR30480">
    <property type="entry name" value="BETA-HEXOSAMINIDASE-RELATED"/>
    <property type="match status" value="1"/>
</dbReference>
<gene>
    <name evidence="5" type="ORF">RU97_GL002603</name>
</gene>
<evidence type="ECO:0000313" key="6">
    <source>
        <dbReference type="Proteomes" id="UP000181884"/>
    </source>
</evidence>